<evidence type="ECO:0000256" key="5">
    <source>
        <dbReference type="ARBA" id="ARBA00022692"/>
    </source>
</evidence>
<sequence length="356" mass="40351">MFAMFKNWYIRHFSDPQAVALLGLLLFSFFLLYFFGNLLAPLLIAIVFAYLLEWPIRMLTKHFKFPRSLATIFVVGCFFGCLIFTSIVLTPILWNQATSLIHNLPYMFERLNVWLMDLPQQYPEIVDTQIIDSLFNTIKEKSLAFGESALKLSLTSLLSLVTLGVYAFLVPLMTFFLLKDKEVLIAYISRFLPRNRTLVSQVWQEMRQQIANYIQGKVFEIIIVAIVSYIIFLFFGLNYALLLALAVGISVLVPYIGAVIVTIPIIVVAIFQFGIGSTFWYLMIAYIVSQLLDGNLLVPFLFSEAVNLHPLTIIIAVIIFGGLWGFWGVFFAIPLATLVKSVINAWSSTVTADTTT</sequence>
<dbReference type="AlphaFoldDB" id="A0A6L9Y7K4"/>
<comment type="subcellular location">
    <subcellularLocation>
        <location evidence="1">Cell membrane</location>
        <topology evidence="1">Multi-pass membrane protein</topology>
    </subcellularLocation>
</comment>
<feature type="transmembrane region" description="Helical" evidence="8">
    <location>
        <begin position="308"/>
        <end position="333"/>
    </location>
</feature>
<dbReference type="GO" id="GO:0055085">
    <property type="term" value="P:transmembrane transport"/>
    <property type="evidence" value="ECO:0007669"/>
    <property type="project" value="TreeGrafter"/>
</dbReference>
<dbReference type="Pfam" id="PF01594">
    <property type="entry name" value="AI-2E_transport"/>
    <property type="match status" value="1"/>
</dbReference>
<feature type="transmembrane region" description="Helical" evidence="8">
    <location>
        <begin position="72"/>
        <end position="94"/>
    </location>
</feature>
<keyword evidence="3" id="KW-0813">Transport</keyword>
<evidence type="ECO:0000256" key="4">
    <source>
        <dbReference type="ARBA" id="ARBA00022475"/>
    </source>
</evidence>
<dbReference type="GO" id="GO:0005886">
    <property type="term" value="C:plasma membrane"/>
    <property type="evidence" value="ECO:0007669"/>
    <property type="project" value="UniProtKB-SubCell"/>
</dbReference>
<gene>
    <name evidence="9" type="ORF">F9B74_08500</name>
</gene>
<evidence type="ECO:0000256" key="7">
    <source>
        <dbReference type="ARBA" id="ARBA00023136"/>
    </source>
</evidence>
<evidence type="ECO:0000256" key="2">
    <source>
        <dbReference type="ARBA" id="ARBA00009773"/>
    </source>
</evidence>
<proteinExistence type="inferred from homology"/>
<dbReference type="RefSeq" id="WP_163764798.1">
    <property type="nucleotide sequence ID" value="NZ_JAAGYR010000017.1"/>
</dbReference>
<evidence type="ECO:0000313" key="10">
    <source>
        <dbReference type="Proteomes" id="UP000477651"/>
    </source>
</evidence>
<feature type="transmembrane region" description="Helical" evidence="8">
    <location>
        <begin position="218"/>
        <end position="237"/>
    </location>
</feature>
<dbReference type="Proteomes" id="UP000477651">
    <property type="component" value="Unassembled WGS sequence"/>
</dbReference>
<accession>A0A6L9Y7K4</accession>
<feature type="transmembrane region" description="Helical" evidence="8">
    <location>
        <begin position="157"/>
        <end position="178"/>
    </location>
</feature>
<keyword evidence="7 8" id="KW-0472">Membrane</keyword>
<feature type="transmembrane region" description="Helical" evidence="8">
    <location>
        <begin position="20"/>
        <end position="52"/>
    </location>
</feature>
<keyword evidence="5 8" id="KW-0812">Transmembrane</keyword>
<protein>
    <submittedName>
        <fullName evidence="9">AI-2E family transporter</fullName>
    </submittedName>
</protein>
<keyword evidence="10" id="KW-1185">Reference proteome</keyword>
<evidence type="ECO:0000256" key="8">
    <source>
        <dbReference type="SAM" id="Phobius"/>
    </source>
</evidence>
<comment type="caution">
    <text evidence="9">The sequence shown here is derived from an EMBL/GenBank/DDBJ whole genome shotgun (WGS) entry which is preliminary data.</text>
</comment>
<keyword evidence="4" id="KW-1003">Cell membrane</keyword>
<organism evidence="9 10">
    <name type="scientific">Pelistega ratti</name>
    <dbReference type="NCBI Taxonomy" id="2652177"/>
    <lineage>
        <taxon>Bacteria</taxon>
        <taxon>Pseudomonadati</taxon>
        <taxon>Pseudomonadota</taxon>
        <taxon>Betaproteobacteria</taxon>
        <taxon>Burkholderiales</taxon>
        <taxon>Alcaligenaceae</taxon>
        <taxon>Pelistega</taxon>
    </lineage>
</organism>
<dbReference type="PANTHER" id="PTHR21716:SF53">
    <property type="entry name" value="PERMEASE PERM-RELATED"/>
    <property type="match status" value="1"/>
</dbReference>
<dbReference type="PANTHER" id="PTHR21716">
    <property type="entry name" value="TRANSMEMBRANE PROTEIN"/>
    <property type="match status" value="1"/>
</dbReference>
<dbReference type="InterPro" id="IPR002549">
    <property type="entry name" value="AI-2E-like"/>
</dbReference>
<comment type="similarity">
    <text evidence="2">Belongs to the autoinducer-2 exporter (AI-2E) (TC 2.A.86) family.</text>
</comment>
<feature type="transmembrane region" description="Helical" evidence="8">
    <location>
        <begin position="243"/>
        <end position="271"/>
    </location>
</feature>
<evidence type="ECO:0000313" key="9">
    <source>
        <dbReference type="EMBL" id="NEN76356.1"/>
    </source>
</evidence>
<reference evidence="9 10" key="1">
    <citation type="submission" date="2020-02" db="EMBL/GenBank/DDBJ databases">
        <title>Pelistega sp. NLN82 were isolated from wild rodents of the Hainan Island.</title>
        <authorList>
            <person name="Niu N."/>
            <person name="Zhou J."/>
        </authorList>
    </citation>
    <scope>NUCLEOTIDE SEQUENCE [LARGE SCALE GENOMIC DNA]</scope>
    <source>
        <strain evidence="9 10">NLN82</strain>
    </source>
</reference>
<evidence type="ECO:0000256" key="3">
    <source>
        <dbReference type="ARBA" id="ARBA00022448"/>
    </source>
</evidence>
<evidence type="ECO:0000256" key="6">
    <source>
        <dbReference type="ARBA" id="ARBA00022989"/>
    </source>
</evidence>
<keyword evidence="6 8" id="KW-1133">Transmembrane helix</keyword>
<evidence type="ECO:0000256" key="1">
    <source>
        <dbReference type="ARBA" id="ARBA00004651"/>
    </source>
</evidence>
<name>A0A6L9Y7K4_9BURK</name>
<dbReference type="EMBL" id="JAAGYR010000017">
    <property type="protein sequence ID" value="NEN76356.1"/>
    <property type="molecule type" value="Genomic_DNA"/>
</dbReference>